<dbReference type="Proteomes" id="UP001430954">
    <property type="component" value="Unassembled WGS sequence"/>
</dbReference>
<comment type="caution">
    <text evidence="2">The sequence shown here is derived from an EMBL/GenBank/DDBJ whole genome shotgun (WGS) entry which is preliminary data.</text>
</comment>
<dbReference type="PROSITE" id="PS51257">
    <property type="entry name" value="PROKAR_LIPOPROTEIN"/>
    <property type="match status" value="1"/>
</dbReference>
<organism evidence="2 3">
    <name type="scientific">Novilysobacter selenitireducens</name>
    <dbReference type="NCBI Taxonomy" id="2872639"/>
    <lineage>
        <taxon>Bacteria</taxon>
        <taxon>Pseudomonadati</taxon>
        <taxon>Pseudomonadota</taxon>
        <taxon>Gammaproteobacteria</taxon>
        <taxon>Lysobacterales</taxon>
        <taxon>Lysobacteraceae</taxon>
        <taxon>Novilysobacter</taxon>
    </lineage>
</organism>
<dbReference type="EMBL" id="JAINZW010000005">
    <property type="protein sequence ID" value="MBZ4040061.1"/>
    <property type="molecule type" value="Genomic_DNA"/>
</dbReference>
<evidence type="ECO:0000256" key="1">
    <source>
        <dbReference type="SAM" id="Phobius"/>
    </source>
</evidence>
<keyword evidence="1" id="KW-0472">Membrane</keyword>
<feature type="transmembrane region" description="Helical" evidence="1">
    <location>
        <begin position="107"/>
        <end position="125"/>
    </location>
</feature>
<sequence length="143" mass="15354">MTRRRMPAMRPLRFARRWVALWLVAIACAVTVSLLPAGDVPTPSIPNFDKALHFTSYLALSTYASMLFASPRARSLAALLLLAVGVGVEAAQHFLTATREAEAADVFANMLGVVGGLVLGATPVARGLQWLESRLPITAPRTL</sequence>
<gene>
    <name evidence="2" type="ORF">K6753_11025</name>
</gene>
<dbReference type="NCBIfam" id="NF037970">
    <property type="entry name" value="vanZ_1"/>
    <property type="match status" value="1"/>
</dbReference>
<keyword evidence="3" id="KW-1185">Reference proteome</keyword>
<feature type="transmembrane region" description="Helical" evidence="1">
    <location>
        <begin position="76"/>
        <end position="95"/>
    </location>
</feature>
<feature type="transmembrane region" description="Helical" evidence="1">
    <location>
        <begin position="53"/>
        <end position="69"/>
    </location>
</feature>
<evidence type="ECO:0000313" key="2">
    <source>
        <dbReference type="EMBL" id="MBZ4040061.1"/>
    </source>
</evidence>
<reference evidence="2 3" key="1">
    <citation type="submission" date="2021-09" db="EMBL/GenBank/DDBJ databases">
        <title>Lysobacter sp. 13A isolated from the river sediment.</title>
        <authorList>
            <person name="Liu H."/>
            <person name="Li S."/>
            <person name="Mao S."/>
        </authorList>
    </citation>
    <scope>NUCLEOTIDE SEQUENCE [LARGE SCALE GENOMIC DNA]</scope>
    <source>
        <strain evidence="2 3">13A</strain>
    </source>
</reference>
<dbReference type="RefSeq" id="WP_223676521.1">
    <property type="nucleotide sequence ID" value="NZ_JAINZW010000005.1"/>
</dbReference>
<dbReference type="PANTHER" id="PTHR28008">
    <property type="entry name" value="DOMAIN PROTEIN, PUTATIVE (AFU_ORTHOLOGUE AFUA_3G10980)-RELATED"/>
    <property type="match status" value="1"/>
</dbReference>
<name>A0ABS7T845_9GAMM</name>
<proteinExistence type="predicted"/>
<accession>A0ABS7T845</accession>
<evidence type="ECO:0000313" key="3">
    <source>
        <dbReference type="Proteomes" id="UP001430954"/>
    </source>
</evidence>
<dbReference type="PANTHER" id="PTHR28008:SF1">
    <property type="entry name" value="DOMAIN PROTEIN, PUTATIVE (AFU_ORTHOLOGUE AFUA_3G10980)-RELATED"/>
    <property type="match status" value="1"/>
</dbReference>
<keyword evidence="1" id="KW-1133">Transmembrane helix</keyword>
<keyword evidence="1" id="KW-0812">Transmembrane</keyword>
<protein>
    <submittedName>
        <fullName evidence="2">VanZ family protein</fullName>
    </submittedName>
</protein>